<dbReference type="SUPFAM" id="SSF50249">
    <property type="entry name" value="Nucleic acid-binding proteins"/>
    <property type="match status" value="1"/>
</dbReference>
<organism evidence="7 8">
    <name type="scientific">Lentilactobacillus parafarraginis</name>
    <dbReference type="NCBI Taxonomy" id="390842"/>
    <lineage>
        <taxon>Bacteria</taxon>
        <taxon>Bacillati</taxon>
        <taxon>Bacillota</taxon>
        <taxon>Bacilli</taxon>
        <taxon>Lactobacillales</taxon>
        <taxon>Lactobacillaceae</taxon>
        <taxon>Lentilactobacillus</taxon>
    </lineage>
</organism>
<dbReference type="InterPro" id="IPR002792">
    <property type="entry name" value="TRAM_dom"/>
</dbReference>
<dbReference type="EC" id="2.1.1.190" evidence="7"/>
<dbReference type="RefSeq" id="WP_054735465.1">
    <property type="nucleotide sequence ID" value="NZ_VBSX01000005.1"/>
</dbReference>
<keyword evidence="2 4" id="KW-0808">Transferase</keyword>
<evidence type="ECO:0000256" key="1">
    <source>
        <dbReference type="ARBA" id="ARBA00022603"/>
    </source>
</evidence>
<evidence type="ECO:0000259" key="6">
    <source>
        <dbReference type="PROSITE" id="PS50926"/>
    </source>
</evidence>
<dbReference type="Pfam" id="PF01938">
    <property type="entry name" value="TRAM"/>
    <property type="match status" value="1"/>
</dbReference>
<dbReference type="PROSITE" id="PS01230">
    <property type="entry name" value="TRMA_1"/>
    <property type="match status" value="1"/>
</dbReference>
<dbReference type="SUPFAM" id="SSF53335">
    <property type="entry name" value="S-adenosyl-L-methionine-dependent methyltransferases"/>
    <property type="match status" value="1"/>
</dbReference>
<evidence type="ECO:0000313" key="8">
    <source>
        <dbReference type="Proteomes" id="UP000305100"/>
    </source>
</evidence>
<feature type="binding site" evidence="4">
    <location>
        <position position="403"/>
    </location>
    <ligand>
        <name>S-adenosyl-L-methionine</name>
        <dbReference type="ChEBI" id="CHEBI:59789"/>
    </ligand>
</feature>
<keyword evidence="3 4" id="KW-0949">S-adenosyl-L-methionine</keyword>
<dbReference type="Pfam" id="PF05958">
    <property type="entry name" value="tRNA_U5-meth_tr"/>
    <property type="match status" value="1"/>
</dbReference>
<dbReference type="GO" id="GO:0070041">
    <property type="term" value="F:rRNA (uridine-C5-)-methyltransferase activity"/>
    <property type="evidence" value="ECO:0007669"/>
    <property type="project" value="TreeGrafter"/>
</dbReference>
<dbReference type="OrthoDB" id="9804590at2"/>
<dbReference type="PROSITE" id="PS51687">
    <property type="entry name" value="SAM_MT_RNA_M5U"/>
    <property type="match status" value="1"/>
</dbReference>
<feature type="active site" evidence="5">
    <location>
        <position position="430"/>
    </location>
</feature>
<feature type="binding site" evidence="4">
    <location>
        <position position="355"/>
    </location>
    <ligand>
        <name>S-adenosyl-L-methionine</name>
        <dbReference type="ChEBI" id="CHEBI:59789"/>
    </ligand>
</feature>
<dbReference type="InterPro" id="IPR012340">
    <property type="entry name" value="NA-bd_OB-fold"/>
</dbReference>
<dbReference type="FunFam" id="2.40.50.1070:FF:000003">
    <property type="entry name" value="23S rRNA (Uracil-5-)-methyltransferase RumA"/>
    <property type="match status" value="1"/>
</dbReference>
<dbReference type="AlphaFoldDB" id="A0A5R9CXD9"/>
<evidence type="ECO:0000313" key="7">
    <source>
        <dbReference type="EMBL" id="TLQ20407.1"/>
    </source>
</evidence>
<evidence type="ECO:0000256" key="4">
    <source>
        <dbReference type="PROSITE-ProRule" id="PRU01024"/>
    </source>
</evidence>
<dbReference type="PROSITE" id="PS50926">
    <property type="entry name" value="TRAM"/>
    <property type="match status" value="1"/>
</dbReference>
<dbReference type="Gene3D" id="3.40.50.150">
    <property type="entry name" value="Vaccinia Virus protein VP39"/>
    <property type="match status" value="1"/>
</dbReference>
<dbReference type="Proteomes" id="UP000305100">
    <property type="component" value="Unassembled WGS sequence"/>
</dbReference>
<dbReference type="PANTHER" id="PTHR11061:SF45">
    <property type="match status" value="1"/>
</dbReference>
<comment type="caution">
    <text evidence="7">The sequence shown here is derived from an EMBL/GenBank/DDBJ whole genome shotgun (WGS) entry which is preliminary data.</text>
</comment>
<dbReference type="Gene3D" id="2.40.50.1070">
    <property type="match status" value="1"/>
</dbReference>
<dbReference type="FunFam" id="3.40.50.150:FF:000009">
    <property type="entry name" value="23S rRNA (Uracil(1939)-C(5))-methyltransferase RlmD"/>
    <property type="match status" value="1"/>
</dbReference>
<accession>A0A5R9CXD9</accession>
<gene>
    <name evidence="7" type="primary">rlmD</name>
    <name evidence="7" type="ORF">FEZ41_03245</name>
</gene>
<dbReference type="NCBIfam" id="TIGR00479">
    <property type="entry name" value="rumA"/>
    <property type="match status" value="1"/>
</dbReference>
<dbReference type="Gene3D" id="2.40.50.140">
    <property type="entry name" value="Nucleic acid-binding proteins"/>
    <property type="match status" value="1"/>
</dbReference>
<dbReference type="InterPro" id="IPR029063">
    <property type="entry name" value="SAM-dependent_MTases_sf"/>
</dbReference>
<dbReference type="GO" id="GO:0070475">
    <property type="term" value="P:rRNA base methylation"/>
    <property type="evidence" value="ECO:0007669"/>
    <property type="project" value="TreeGrafter"/>
</dbReference>
<sequence>MIHSNYSDKDGFMYKNKPEVHVEQGEQLKLTIKRLGINGEGIGYYERKLVFVPGALPTERVIVNVVEDMSNFIRAELVEILTKSADRIDPVDDYANDVGGFELENLAYAKQLEFKRDVISDSLEKYQPAGYRKYKLLPTIGMDDPVHYRNKATFQIRNDGDKIIAGLYKHRSHTVVDLKTAALQYPLTIKVMRAVVAMIDDLKIPAYDEEKNAGIIKTVVVRAATATDEVQVTFITQSKKLLKKHQLLERIAAELPEVVSVMQNVNPGKTPMVWGDETLHLAGKDKITEVLNGLKFDLSARAFLQVNPQMTEVLYKEAFKALELTGKEKLIDAYSGVGTIGLSVANQVREVRGMDTIKDAVDDANSNAMKNGIMNAIYETGEAEKLIPEWIDAGWNPTALIVDPPRTGLADSLLDTILNVAPKKFVYISCNPSTLARDLVKLTRKYNVDYIQSVDLMPQTSRCECVVKFNKK</sequence>
<reference evidence="7 8" key="1">
    <citation type="submission" date="2019-05" db="EMBL/GenBank/DDBJ databases">
        <title>The metagenome of a microbial culture collection derived from dairy environment covers the genomic content of the human microbiome.</title>
        <authorList>
            <person name="Roder T."/>
            <person name="Wuthrich D."/>
            <person name="Sattari Z."/>
            <person name="Von Ah U."/>
            <person name="Bar C."/>
            <person name="Ronchi F."/>
            <person name="Macpherson A.J."/>
            <person name="Ganal-Vonarburg S.C."/>
            <person name="Bruggmann R."/>
            <person name="Vergeres G."/>
        </authorList>
    </citation>
    <scope>NUCLEOTIDE SEQUENCE [LARGE SCALE GENOMIC DNA]</scope>
    <source>
        <strain evidence="7 8">FAM 1079</strain>
    </source>
</reference>
<evidence type="ECO:0000256" key="3">
    <source>
        <dbReference type="ARBA" id="ARBA00022691"/>
    </source>
</evidence>
<proteinExistence type="inferred from homology"/>
<dbReference type="InterPro" id="IPR010280">
    <property type="entry name" value="U5_MeTrfase_fam"/>
</dbReference>
<protein>
    <submittedName>
        <fullName evidence="7">23S rRNA (Uracil(1939)-C(5))-methyltransferase RlmD</fullName>
        <ecNumber evidence="7">2.1.1.190</ecNumber>
    </submittedName>
</protein>
<feature type="active site" description="Nucleophile" evidence="4">
    <location>
        <position position="430"/>
    </location>
</feature>
<name>A0A5R9CXD9_9LACO</name>
<dbReference type="EMBL" id="VBSX01000005">
    <property type="protein sequence ID" value="TLQ20407.1"/>
    <property type="molecule type" value="Genomic_DNA"/>
</dbReference>
<evidence type="ECO:0000256" key="2">
    <source>
        <dbReference type="ARBA" id="ARBA00022679"/>
    </source>
</evidence>
<dbReference type="InterPro" id="IPR030390">
    <property type="entry name" value="MeTrfase_TrmA_AS"/>
</dbReference>
<dbReference type="PANTHER" id="PTHR11061">
    <property type="entry name" value="RNA M5U METHYLTRANSFERASE"/>
    <property type="match status" value="1"/>
</dbReference>
<feature type="domain" description="TRAM" evidence="6">
    <location>
        <begin position="21"/>
        <end position="79"/>
    </location>
</feature>
<comment type="similarity">
    <text evidence="4">Belongs to the class I-like SAM-binding methyltransferase superfamily. RNA M5U methyltransferase family.</text>
</comment>
<feature type="binding site" evidence="4">
    <location>
        <position position="305"/>
    </location>
    <ligand>
        <name>S-adenosyl-L-methionine</name>
        <dbReference type="ChEBI" id="CHEBI:59789"/>
    </ligand>
</feature>
<keyword evidence="1 4" id="KW-0489">Methyltransferase</keyword>
<evidence type="ECO:0000256" key="5">
    <source>
        <dbReference type="PROSITE-ProRule" id="PRU10015"/>
    </source>
</evidence>
<feature type="binding site" evidence="4">
    <location>
        <position position="334"/>
    </location>
    <ligand>
        <name>S-adenosyl-L-methionine</name>
        <dbReference type="ChEBI" id="CHEBI:59789"/>
    </ligand>
</feature>